<name>A0A2H3SGT5_FUSFU</name>
<feature type="region of interest" description="Disordered" evidence="1">
    <location>
        <begin position="1"/>
        <end position="126"/>
    </location>
</feature>
<proteinExistence type="predicted"/>
<dbReference type="Proteomes" id="UP000760494">
    <property type="component" value="Unassembled WGS sequence"/>
</dbReference>
<evidence type="ECO:0000256" key="1">
    <source>
        <dbReference type="SAM" id="MobiDB-lite"/>
    </source>
</evidence>
<protein>
    <submittedName>
        <fullName evidence="2">Uncharacterized protein</fullName>
    </submittedName>
</protein>
<feature type="compositionally biased region" description="Polar residues" evidence="1">
    <location>
        <begin position="80"/>
        <end position="90"/>
    </location>
</feature>
<evidence type="ECO:0000313" key="3">
    <source>
        <dbReference type="Proteomes" id="UP000760494"/>
    </source>
</evidence>
<feature type="region of interest" description="Disordered" evidence="1">
    <location>
        <begin position="173"/>
        <end position="231"/>
    </location>
</feature>
<evidence type="ECO:0000313" key="2">
    <source>
        <dbReference type="EMBL" id="VTT69524.1"/>
    </source>
</evidence>
<comment type="caution">
    <text evidence="2">The sequence shown here is derived from an EMBL/GenBank/DDBJ whole genome shotgun (WGS) entry which is preliminary data.</text>
</comment>
<feature type="compositionally biased region" description="Basic residues" evidence="1">
    <location>
        <begin position="48"/>
        <end position="58"/>
    </location>
</feature>
<accession>A0A2H3SGT5</accession>
<dbReference type="EMBL" id="CABFJX010000257">
    <property type="protein sequence ID" value="VTT69524.1"/>
    <property type="molecule type" value="Genomic_DNA"/>
</dbReference>
<organism evidence="2 3">
    <name type="scientific">Fusarium fujikuroi</name>
    <name type="common">Bakanae and foot rot disease fungus</name>
    <name type="synonym">Gibberella fujikuroi</name>
    <dbReference type="NCBI Taxonomy" id="5127"/>
    <lineage>
        <taxon>Eukaryota</taxon>
        <taxon>Fungi</taxon>
        <taxon>Dikarya</taxon>
        <taxon>Ascomycota</taxon>
        <taxon>Pezizomycotina</taxon>
        <taxon>Sordariomycetes</taxon>
        <taxon>Hypocreomycetidae</taxon>
        <taxon>Hypocreales</taxon>
        <taxon>Nectriaceae</taxon>
        <taxon>Fusarium</taxon>
        <taxon>Fusarium fujikuroi species complex</taxon>
    </lineage>
</organism>
<sequence>MSGSDTEMPSYPETPPSTAQTIPDYPKTPDESDGEANSPTTTLERPFKPRSSRARRPRASSSSILPFSGRFATPPPHPRQQVSQPISSNRIQRRRPAASSHQRAESFEHYLSSTRRLTRRNPSNDEITTLDFANSFLSQRGQALAPTSGSVLRDSPPLSRLQHIEQLEQRVENLQMVSQGESDGPRSSGPRRGVAFSTRATQANTPRRPYEEPEDGASPIVPVCHWSDESD</sequence>
<reference evidence="2" key="1">
    <citation type="submission" date="2019-05" db="EMBL/GenBank/DDBJ databases">
        <authorList>
            <person name="Piombo E."/>
        </authorList>
    </citation>
    <scope>NUCLEOTIDE SEQUENCE</scope>
    <source>
        <strain evidence="2">C2S</strain>
    </source>
</reference>
<gene>
    <name evidence="2" type="ORF">C2S_7548</name>
</gene>
<dbReference type="AlphaFoldDB" id="A0A2H3SGT5"/>
<feature type="compositionally biased region" description="Polar residues" evidence="1">
    <location>
        <begin position="111"/>
        <end position="126"/>
    </location>
</feature>